<proteinExistence type="predicted"/>
<organism evidence="1 2">
    <name type="scientific">Mucuna pruriens</name>
    <name type="common">Velvet bean</name>
    <name type="synonym">Dolichos pruriens</name>
    <dbReference type="NCBI Taxonomy" id="157652"/>
    <lineage>
        <taxon>Eukaryota</taxon>
        <taxon>Viridiplantae</taxon>
        <taxon>Streptophyta</taxon>
        <taxon>Embryophyta</taxon>
        <taxon>Tracheophyta</taxon>
        <taxon>Spermatophyta</taxon>
        <taxon>Magnoliopsida</taxon>
        <taxon>eudicotyledons</taxon>
        <taxon>Gunneridae</taxon>
        <taxon>Pentapetalae</taxon>
        <taxon>rosids</taxon>
        <taxon>fabids</taxon>
        <taxon>Fabales</taxon>
        <taxon>Fabaceae</taxon>
        <taxon>Papilionoideae</taxon>
        <taxon>50 kb inversion clade</taxon>
        <taxon>NPAAA clade</taxon>
        <taxon>indigoferoid/millettioid clade</taxon>
        <taxon>Phaseoleae</taxon>
        <taxon>Mucuna</taxon>
    </lineage>
</organism>
<sequence length="79" mass="9532">MFFMVLNKHHVLGIIDQVKQEDNRIHIYQQKYTKELFKKFKMETNEYSYAYALNKDLSTFEKFPKEDTMRSKNGSTLDS</sequence>
<dbReference type="EMBL" id="QJKJ01010497">
    <property type="protein sequence ID" value="RDX73520.1"/>
    <property type="molecule type" value="Genomic_DNA"/>
</dbReference>
<accession>A0A371F5E0</accession>
<gene>
    <name evidence="1" type="ORF">CR513_46861</name>
</gene>
<comment type="caution">
    <text evidence="1">The sequence shown here is derived from an EMBL/GenBank/DDBJ whole genome shotgun (WGS) entry which is preliminary data.</text>
</comment>
<feature type="non-terminal residue" evidence="1">
    <location>
        <position position="1"/>
    </location>
</feature>
<name>A0A371F5E0_MUCPR</name>
<dbReference type="AlphaFoldDB" id="A0A371F5E0"/>
<dbReference type="Proteomes" id="UP000257109">
    <property type="component" value="Unassembled WGS sequence"/>
</dbReference>
<evidence type="ECO:0000313" key="2">
    <source>
        <dbReference type="Proteomes" id="UP000257109"/>
    </source>
</evidence>
<keyword evidence="2" id="KW-1185">Reference proteome</keyword>
<reference evidence="1" key="1">
    <citation type="submission" date="2018-05" db="EMBL/GenBank/DDBJ databases">
        <title>Draft genome of Mucuna pruriens seed.</title>
        <authorList>
            <person name="Nnadi N.E."/>
            <person name="Vos R."/>
            <person name="Hasami M.H."/>
            <person name="Devisetty U.K."/>
            <person name="Aguiy J.C."/>
        </authorList>
    </citation>
    <scope>NUCLEOTIDE SEQUENCE [LARGE SCALE GENOMIC DNA]</scope>
    <source>
        <strain evidence="1">JCA_2017</strain>
    </source>
</reference>
<evidence type="ECO:0000313" key="1">
    <source>
        <dbReference type="EMBL" id="RDX73520.1"/>
    </source>
</evidence>
<protein>
    <submittedName>
        <fullName evidence="1">Uncharacterized protein</fullName>
    </submittedName>
</protein>